<dbReference type="SUPFAM" id="SSF90123">
    <property type="entry name" value="ABC transporter transmembrane region"/>
    <property type="match status" value="1"/>
</dbReference>
<dbReference type="RefSeq" id="WP_002786669.1">
    <property type="nucleotide sequence ID" value="NZ_CAJGWT010000002.1"/>
</dbReference>
<organism evidence="8 9">
    <name type="scientific">Campylobacter coli</name>
    <dbReference type="NCBI Taxonomy" id="195"/>
    <lineage>
        <taxon>Bacteria</taxon>
        <taxon>Pseudomonadati</taxon>
        <taxon>Campylobacterota</taxon>
        <taxon>Epsilonproteobacteria</taxon>
        <taxon>Campylobacterales</taxon>
        <taxon>Campylobacteraceae</taxon>
        <taxon>Campylobacter</taxon>
    </lineage>
</organism>
<keyword evidence="6 7" id="KW-0472">Membrane</keyword>
<dbReference type="GO" id="GO:0005886">
    <property type="term" value="C:plasma membrane"/>
    <property type="evidence" value="ECO:0007669"/>
    <property type="project" value="UniProtKB-SubCell"/>
</dbReference>
<sequence length="577" mass="65346">MHKDMTLKDVLIRFKPFYKKYKKEFAIAIFGMILTSIGTAGSFASLKPILDYIFVEKNEALLYTLPFLLVIIYILKNLGFYLQTYYLSFIGMDTLRILRFKVLKNLLKLDMDFFKRNRTGELVSRCTNDINALQSIVSNIIPDFFRELLTIVGLLIVVFYQSPILAFFALVVLPCAILPLVHFARKLKKYARSIQETNSDLLSRLSEIFSNIELIKASNTQNKESEKFAKQNNELCRLNLKSTRIDALTSPLMEIIGSLGVAAVIIIGGREVIHGTMSVGSFFAFITALFAIYTPLKRLSSLYGRLQGAIAASERTFYLLDLEPQILNGSKNLESIARIEFKQVDFAYENPYKSVLKDINFEFNKGEILALVGTSGGGKSSIINLLMRFYDKQKGEILLNDLDISEFSIESLHDRIGLVTQNIYLFNDSFAENVAYSEEPNKEKIIKALKLANAYEFVQEMGGIYAEIKEHGKNLSGGQKQRIAIARALYKNPDLLIFDEATSALDNESEKAIIETIENLKKDRLVLMIAHRLSTIENADKIAVIDQGQMIAIGSNEELLQSCELYQKFKNKEVDKV</sequence>
<dbReference type="InterPro" id="IPR039421">
    <property type="entry name" value="Type_1_exporter"/>
</dbReference>
<keyword evidence="3" id="KW-0547">Nucleotide-binding</keyword>
<evidence type="ECO:0000256" key="5">
    <source>
        <dbReference type="ARBA" id="ARBA00022989"/>
    </source>
</evidence>
<dbReference type="InterPro" id="IPR036640">
    <property type="entry name" value="ABC1_TM_sf"/>
</dbReference>
<dbReference type="FunFam" id="3.40.50.300:FF:000218">
    <property type="entry name" value="Multidrug ABC transporter ATP-binding protein"/>
    <property type="match status" value="1"/>
</dbReference>
<feature type="transmembrane region" description="Helical" evidence="7">
    <location>
        <begin position="25"/>
        <end position="46"/>
    </location>
</feature>
<feature type="transmembrane region" description="Helical" evidence="7">
    <location>
        <begin position="166"/>
        <end position="184"/>
    </location>
</feature>
<feature type="transmembrane region" description="Helical" evidence="7">
    <location>
        <begin position="273"/>
        <end position="296"/>
    </location>
</feature>
<dbReference type="CDD" id="cd18552">
    <property type="entry name" value="ABC_6TM_MsbA_like"/>
    <property type="match status" value="1"/>
</dbReference>
<dbReference type="OrthoDB" id="9760168at2"/>
<evidence type="ECO:0000256" key="7">
    <source>
        <dbReference type="SAM" id="Phobius"/>
    </source>
</evidence>
<dbReference type="GO" id="GO:0016887">
    <property type="term" value="F:ATP hydrolysis activity"/>
    <property type="evidence" value="ECO:0007669"/>
    <property type="project" value="InterPro"/>
</dbReference>
<dbReference type="Gene3D" id="3.40.50.300">
    <property type="entry name" value="P-loop containing nucleotide triphosphate hydrolases"/>
    <property type="match status" value="1"/>
</dbReference>
<proteinExistence type="predicted"/>
<dbReference type="AlphaFoldDB" id="A0A381CHJ2"/>
<feature type="transmembrane region" description="Helical" evidence="7">
    <location>
        <begin position="247"/>
        <end position="267"/>
    </location>
</feature>
<dbReference type="Gene3D" id="1.20.1560.10">
    <property type="entry name" value="ABC transporter type 1, transmembrane domain"/>
    <property type="match status" value="1"/>
</dbReference>
<dbReference type="PROSITE" id="PS50893">
    <property type="entry name" value="ABC_TRANSPORTER_2"/>
    <property type="match status" value="1"/>
</dbReference>
<reference evidence="8 9" key="1">
    <citation type="submission" date="2018-06" db="EMBL/GenBank/DDBJ databases">
        <authorList>
            <consortium name="NARMS: The National Antimicrobial Resistance Monitoring System"/>
        </authorList>
    </citation>
    <scope>NUCLEOTIDE SEQUENCE [LARGE SCALE GENOMIC DNA]</scope>
    <source>
        <strain evidence="8 9">FSIS11807978</strain>
    </source>
</reference>
<dbReference type="STRING" id="195.ATE51_02038"/>
<dbReference type="InterPro" id="IPR017871">
    <property type="entry name" value="ABC_transporter-like_CS"/>
</dbReference>
<dbReference type="PROSITE" id="PS50929">
    <property type="entry name" value="ABC_TM1F"/>
    <property type="match status" value="1"/>
</dbReference>
<accession>A0A381CHJ2</accession>
<evidence type="ECO:0000256" key="1">
    <source>
        <dbReference type="ARBA" id="ARBA00004651"/>
    </source>
</evidence>
<feature type="transmembrane region" description="Helical" evidence="7">
    <location>
        <begin position="61"/>
        <end position="82"/>
    </location>
</feature>
<keyword evidence="2 7" id="KW-0812">Transmembrane</keyword>
<dbReference type="Pfam" id="PF00664">
    <property type="entry name" value="ABC_membrane"/>
    <property type="match status" value="1"/>
</dbReference>
<dbReference type="InterPro" id="IPR003593">
    <property type="entry name" value="AAA+_ATPase"/>
</dbReference>
<dbReference type="Pfam" id="PF00005">
    <property type="entry name" value="ABC_tran"/>
    <property type="match status" value="1"/>
</dbReference>
<dbReference type="InterPro" id="IPR011527">
    <property type="entry name" value="ABC1_TM_dom"/>
</dbReference>
<name>A0A381CHJ2_CAMCO</name>
<protein>
    <submittedName>
        <fullName evidence="8">ABC transporter ATP-binding protein</fullName>
    </submittedName>
</protein>
<evidence type="ECO:0000313" key="8">
    <source>
        <dbReference type="EMBL" id="EAK4358694.1"/>
    </source>
</evidence>
<evidence type="ECO:0000256" key="2">
    <source>
        <dbReference type="ARBA" id="ARBA00022692"/>
    </source>
</evidence>
<dbReference type="EMBL" id="AACGFG010000010">
    <property type="protein sequence ID" value="EAK4358694.1"/>
    <property type="molecule type" value="Genomic_DNA"/>
</dbReference>
<comment type="caution">
    <text evidence="8">The sequence shown here is derived from an EMBL/GenBank/DDBJ whole genome shotgun (WGS) entry which is preliminary data.</text>
</comment>
<dbReference type="Proteomes" id="UP000365807">
    <property type="component" value="Unassembled WGS sequence"/>
</dbReference>
<dbReference type="GO" id="GO:0005524">
    <property type="term" value="F:ATP binding"/>
    <property type="evidence" value="ECO:0007669"/>
    <property type="project" value="UniProtKB-KW"/>
</dbReference>
<dbReference type="PROSITE" id="PS00211">
    <property type="entry name" value="ABC_TRANSPORTER_1"/>
    <property type="match status" value="1"/>
</dbReference>
<evidence type="ECO:0000256" key="6">
    <source>
        <dbReference type="ARBA" id="ARBA00023136"/>
    </source>
</evidence>
<dbReference type="PANTHER" id="PTHR43394">
    <property type="entry name" value="ATP-DEPENDENT PERMEASE MDL1, MITOCHONDRIAL"/>
    <property type="match status" value="1"/>
</dbReference>
<dbReference type="PANTHER" id="PTHR43394:SF1">
    <property type="entry name" value="ATP-BINDING CASSETTE SUB-FAMILY B MEMBER 10, MITOCHONDRIAL"/>
    <property type="match status" value="1"/>
</dbReference>
<dbReference type="GO" id="GO:0015421">
    <property type="term" value="F:ABC-type oligopeptide transporter activity"/>
    <property type="evidence" value="ECO:0007669"/>
    <property type="project" value="TreeGrafter"/>
</dbReference>
<dbReference type="InterPro" id="IPR027417">
    <property type="entry name" value="P-loop_NTPase"/>
</dbReference>
<comment type="subcellular location">
    <subcellularLocation>
        <location evidence="1">Cell membrane</location>
        <topology evidence="1">Multi-pass membrane protein</topology>
    </subcellularLocation>
</comment>
<gene>
    <name evidence="8" type="ORF">C6T04_07220</name>
</gene>
<keyword evidence="5 7" id="KW-1133">Transmembrane helix</keyword>
<feature type="transmembrane region" description="Helical" evidence="7">
    <location>
        <begin position="144"/>
        <end position="160"/>
    </location>
</feature>
<dbReference type="SMART" id="SM00382">
    <property type="entry name" value="AAA"/>
    <property type="match status" value="1"/>
</dbReference>
<evidence type="ECO:0000256" key="3">
    <source>
        <dbReference type="ARBA" id="ARBA00022741"/>
    </source>
</evidence>
<keyword evidence="4 8" id="KW-0067">ATP-binding</keyword>
<dbReference type="InterPro" id="IPR003439">
    <property type="entry name" value="ABC_transporter-like_ATP-bd"/>
</dbReference>
<evidence type="ECO:0000256" key="4">
    <source>
        <dbReference type="ARBA" id="ARBA00022840"/>
    </source>
</evidence>
<evidence type="ECO:0000313" key="9">
    <source>
        <dbReference type="Proteomes" id="UP000365807"/>
    </source>
</evidence>
<dbReference type="SUPFAM" id="SSF52540">
    <property type="entry name" value="P-loop containing nucleoside triphosphate hydrolases"/>
    <property type="match status" value="1"/>
</dbReference>